<proteinExistence type="predicted"/>
<keyword evidence="3 6" id="KW-0597">Phosphoprotein</keyword>
<feature type="domain" description="PAC" evidence="12">
    <location>
        <begin position="903"/>
        <end position="954"/>
    </location>
</feature>
<dbReference type="InterPro" id="IPR003661">
    <property type="entry name" value="HisK_dim/P_dom"/>
</dbReference>
<keyword evidence="7" id="KW-0175">Coiled coil</keyword>
<dbReference type="PROSITE" id="PS50113">
    <property type="entry name" value="PAC"/>
    <property type="match status" value="5"/>
</dbReference>
<dbReference type="Pfam" id="PF08447">
    <property type="entry name" value="PAS_3"/>
    <property type="match status" value="4"/>
</dbReference>
<gene>
    <name evidence="13" type="ordered locus">Oter_0386</name>
</gene>
<evidence type="ECO:0000256" key="3">
    <source>
        <dbReference type="ARBA" id="ARBA00022553"/>
    </source>
</evidence>
<feature type="transmembrane region" description="Helical" evidence="8">
    <location>
        <begin position="38"/>
        <end position="57"/>
    </location>
</feature>
<dbReference type="InterPro" id="IPR001610">
    <property type="entry name" value="PAC"/>
</dbReference>
<keyword evidence="4" id="KW-0808">Transferase</keyword>
<dbReference type="PANTHER" id="PTHR43304">
    <property type="entry name" value="PHYTOCHROME-LIKE PROTEIN CPH1"/>
    <property type="match status" value="1"/>
</dbReference>
<dbReference type="EC" id="2.7.13.3" evidence="2"/>
<feature type="domain" description="Histidine kinase" evidence="9">
    <location>
        <begin position="974"/>
        <end position="1199"/>
    </location>
</feature>
<dbReference type="GO" id="GO:0000155">
    <property type="term" value="F:phosphorelay sensor kinase activity"/>
    <property type="evidence" value="ECO:0007669"/>
    <property type="project" value="InterPro"/>
</dbReference>
<dbReference type="SUPFAM" id="SSF52172">
    <property type="entry name" value="CheY-like"/>
    <property type="match status" value="1"/>
</dbReference>
<dbReference type="InterPro" id="IPR011006">
    <property type="entry name" value="CheY-like_superfamily"/>
</dbReference>
<evidence type="ECO:0000259" key="11">
    <source>
        <dbReference type="PROSITE" id="PS50112"/>
    </source>
</evidence>
<dbReference type="NCBIfam" id="TIGR00229">
    <property type="entry name" value="sensory_box"/>
    <property type="match status" value="3"/>
</dbReference>
<accession>B1ZR09</accession>
<feature type="modified residue" description="4-aspartylphosphate" evidence="6">
    <location>
        <position position="1270"/>
    </location>
</feature>
<dbReference type="Gene3D" id="3.30.450.20">
    <property type="entry name" value="PAS domain"/>
    <property type="match status" value="5"/>
</dbReference>
<feature type="domain" description="PAC" evidence="12">
    <location>
        <begin position="646"/>
        <end position="698"/>
    </location>
</feature>
<dbReference type="InterPro" id="IPR052162">
    <property type="entry name" value="Sensor_kinase/Photoreceptor"/>
</dbReference>
<evidence type="ECO:0000259" key="12">
    <source>
        <dbReference type="PROSITE" id="PS50113"/>
    </source>
</evidence>
<dbReference type="InterPro" id="IPR001789">
    <property type="entry name" value="Sig_transdc_resp-reg_receiver"/>
</dbReference>
<dbReference type="Gene3D" id="2.10.70.100">
    <property type="match status" value="2"/>
</dbReference>
<dbReference type="InterPro" id="IPR013655">
    <property type="entry name" value="PAS_fold_3"/>
</dbReference>
<dbReference type="Gene3D" id="1.10.287.130">
    <property type="match status" value="1"/>
</dbReference>
<dbReference type="OrthoDB" id="9759607at2"/>
<dbReference type="Pfam" id="PF13426">
    <property type="entry name" value="PAS_9"/>
    <property type="match status" value="1"/>
</dbReference>
<evidence type="ECO:0000256" key="8">
    <source>
        <dbReference type="SAM" id="Phobius"/>
    </source>
</evidence>
<dbReference type="PROSITE" id="PS50109">
    <property type="entry name" value="HIS_KIN"/>
    <property type="match status" value="1"/>
</dbReference>
<dbReference type="STRING" id="452637.Oter_0386"/>
<reference evidence="13 14" key="1">
    <citation type="journal article" date="2011" name="J. Bacteriol.">
        <title>Genome sequence of the verrucomicrobium Opitutus terrae PB90-1, an abundant inhabitant of rice paddy soil ecosystems.</title>
        <authorList>
            <person name="van Passel M.W."/>
            <person name="Kant R."/>
            <person name="Palva A."/>
            <person name="Copeland A."/>
            <person name="Lucas S."/>
            <person name="Lapidus A."/>
            <person name="Glavina del Rio T."/>
            <person name="Pitluck S."/>
            <person name="Goltsman E."/>
            <person name="Clum A."/>
            <person name="Sun H."/>
            <person name="Schmutz J."/>
            <person name="Larimer F.W."/>
            <person name="Land M.L."/>
            <person name="Hauser L."/>
            <person name="Kyrpides N."/>
            <person name="Mikhailova N."/>
            <person name="Richardson P.P."/>
            <person name="Janssen P.H."/>
            <person name="de Vos W.M."/>
            <person name="Smidt H."/>
        </authorList>
    </citation>
    <scope>NUCLEOTIDE SEQUENCE [LARGE SCALE GENOMIC DNA]</scope>
    <source>
        <strain evidence="14">DSM 11246 / JCM 15787 / PB90-1</strain>
    </source>
</reference>
<feature type="transmembrane region" description="Helical" evidence="8">
    <location>
        <begin position="64"/>
        <end position="82"/>
    </location>
</feature>
<dbReference type="SMART" id="SM00388">
    <property type="entry name" value="HisKA"/>
    <property type="match status" value="1"/>
</dbReference>
<dbReference type="InterPro" id="IPR036097">
    <property type="entry name" value="HisK_dim/P_sf"/>
</dbReference>
<dbReference type="Proteomes" id="UP000007013">
    <property type="component" value="Chromosome"/>
</dbReference>
<dbReference type="InterPro" id="IPR000014">
    <property type="entry name" value="PAS"/>
</dbReference>
<evidence type="ECO:0000259" key="10">
    <source>
        <dbReference type="PROSITE" id="PS50110"/>
    </source>
</evidence>
<dbReference type="eggNOG" id="COG2204">
    <property type="taxonomic scope" value="Bacteria"/>
</dbReference>
<evidence type="ECO:0000256" key="4">
    <source>
        <dbReference type="ARBA" id="ARBA00022679"/>
    </source>
</evidence>
<dbReference type="PROSITE" id="PS50112">
    <property type="entry name" value="PAS"/>
    <property type="match status" value="3"/>
</dbReference>
<dbReference type="Pfam" id="PF02518">
    <property type="entry name" value="HATPase_c"/>
    <property type="match status" value="1"/>
</dbReference>
<feature type="transmembrane region" description="Helical" evidence="8">
    <location>
        <begin position="110"/>
        <end position="130"/>
    </location>
</feature>
<dbReference type="PROSITE" id="PS50110">
    <property type="entry name" value="RESPONSE_REGULATORY"/>
    <property type="match status" value="1"/>
</dbReference>
<dbReference type="SUPFAM" id="SSF47384">
    <property type="entry name" value="Homodimeric domain of signal transducing histidine kinase"/>
    <property type="match status" value="1"/>
</dbReference>
<dbReference type="CDD" id="cd00130">
    <property type="entry name" value="PAS"/>
    <property type="match status" value="4"/>
</dbReference>
<dbReference type="Gene3D" id="3.40.50.2300">
    <property type="match status" value="1"/>
</dbReference>
<dbReference type="RefSeq" id="WP_012373214.1">
    <property type="nucleotide sequence ID" value="NC_010571.1"/>
</dbReference>
<evidence type="ECO:0000259" key="9">
    <source>
        <dbReference type="PROSITE" id="PS50109"/>
    </source>
</evidence>
<dbReference type="CDD" id="cd00156">
    <property type="entry name" value="REC"/>
    <property type="match status" value="1"/>
</dbReference>
<feature type="domain" description="PAS" evidence="11">
    <location>
        <begin position="699"/>
        <end position="756"/>
    </location>
</feature>
<evidence type="ECO:0000256" key="7">
    <source>
        <dbReference type="SAM" id="Coils"/>
    </source>
</evidence>
<dbReference type="CDD" id="cd00082">
    <property type="entry name" value="HisKA"/>
    <property type="match status" value="1"/>
</dbReference>
<keyword evidence="5 13" id="KW-0418">Kinase</keyword>
<feature type="domain" description="PAC" evidence="12">
    <location>
        <begin position="387"/>
        <end position="441"/>
    </location>
</feature>
<keyword evidence="14" id="KW-1185">Reference proteome</keyword>
<feature type="coiled-coil region" evidence="7">
    <location>
        <begin position="270"/>
        <end position="301"/>
    </location>
</feature>
<feature type="transmembrane region" description="Helical" evidence="8">
    <location>
        <begin position="211"/>
        <end position="235"/>
    </location>
</feature>
<feature type="transmembrane region" description="Helical" evidence="8">
    <location>
        <begin position="12"/>
        <end position="32"/>
    </location>
</feature>
<dbReference type="InterPro" id="IPR035965">
    <property type="entry name" value="PAS-like_dom_sf"/>
</dbReference>
<dbReference type="Gene3D" id="3.30.565.10">
    <property type="entry name" value="Histidine kinase-like ATPase, C-terminal domain"/>
    <property type="match status" value="1"/>
</dbReference>
<dbReference type="eggNOG" id="COG3829">
    <property type="taxonomic scope" value="Bacteria"/>
</dbReference>
<feature type="domain" description="PAC" evidence="12">
    <location>
        <begin position="775"/>
        <end position="828"/>
    </location>
</feature>
<dbReference type="SMART" id="SM00448">
    <property type="entry name" value="REC"/>
    <property type="match status" value="1"/>
</dbReference>
<dbReference type="InterPro" id="IPR003594">
    <property type="entry name" value="HATPase_dom"/>
</dbReference>
<dbReference type="eggNOG" id="COG2202">
    <property type="taxonomic scope" value="Bacteria"/>
</dbReference>
<dbReference type="InterPro" id="IPR000700">
    <property type="entry name" value="PAS-assoc_C"/>
</dbReference>
<feature type="transmembrane region" description="Helical" evidence="8">
    <location>
        <begin position="137"/>
        <end position="158"/>
    </location>
</feature>
<dbReference type="SUPFAM" id="SSF55785">
    <property type="entry name" value="PYP-like sensor domain (PAS domain)"/>
    <property type="match status" value="5"/>
</dbReference>
<keyword evidence="8" id="KW-0472">Membrane</keyword>
<feature type="domain" description="PAC" evidence="12">
    <location>
        <begin position="517"/>
        <end position="570"/>
    </location>
</feature>
<comment type="catalytic activity">
    <reaction evidence="1">
        <text>ATP + protein L-histidine = ADP + protein N-phospho-L-histidine.</text>
        <dbReference type="EC" id="2.7.13.3"/>
    </reaction>
</comment>
<evidence type="ECO:0000256" key="2">
    <source>
        <dbReference type="ARBA" id="ARBA00012438"/>
    </source>
</evidence>
<dbReference type="Pfam" id="PF00072">
    <property type="entry name" value="Response_reg"/>
    <property type="match status" value="1"/>
</dbReference>
<sequence>MLPEEKLRRTPALVGALVVVAALSRLIAALVLPGTPVAVSYASGVLVLLGLALWLHGRGQWARTGVAAAGLAFIAVLAVIALDIRDGNLSLGGWLPPTSLATPAPTGLRLPIETALLLGAAAVAQALVSLGGRRRPYGLWFAVVVVAVAGATLAMHGMALVTKYARPLDIGAFDAALLLVVSLACVLSWPEGRFVRMLLATSAVGTLTRRMFYGMTLLPAGLIGLTLLLITLRWIEPISAPIFLLSGLIIAGLIHAMASAGAASTLDERRKAAESEHARLNAVLEQQAARLQELVARRTSELRTLSVNLRTTTRENAQLGLVARNTTNGVVITDGEGNLEWANTAFERMTGYTLAEVKGRKPGQFLQGPDTDPAVVAQIRRALETGERCYAEVLNYTKSRHPYWQIVDMEPVRDASGKLINWIAIQTDVTAHRLAEQHLRTLNERLQLATQSAALGVWEWDANTQKHTWDDRTHTIHGLKPGEFDGSFEGWMKCLHPDDRRLAEARFQLVLAGGNFYDQEFRLVPSSDGVIRHVESRAVVQRDAQGRLLRITGTSRDITVERENEERLRALNDRLQLALRASRYGVWDLNPATGRFIWDDRLFQIYGVTRETFPCTSEAWLNLLHPDDRSRMEHTIHAPRPGHDEIDNEFRIIVQGGFLRHIETHGYVRRDEHGRPVRIVGMDRDITAEKQTLEALRMAEERWQLAVEGTNDGVWDWNVATGVTYHDQRWFQMLGYEPGEVADTIEAWNSLVHPDDLPANLSATEDHFARRSPLYHHEYRIRTKSGEWKWIMDRGKVVSRDGHGQPLRMVGMHTDVTARKSLEQRLHQFEQLATQVSELTQIGGWELDLDTMQLTWSEQVRRLHEVDEDYRPTVHTSIEFYAPEVRDTLSSALKAAMTQGRSYDLELPLVTAKGRRIWVRALTRAEFRDNKPVRLIGALQDISSRRDSEEARRKLEFQLFQAQKMETLGTLAGGIAHDFNNLLTGIMGYQELVSDVLGENSEARDYLAQARGASVRARELVEQILTFGRQSSDDQHTPLDLALVVEEARRLLRATIPATIAIETHIEPECGFVQGDATQLHQVLLNLGSNAAHAMQLKGGVLAIGLRRADRTTSRSATLATLPPGEYVELSVTDNGHGMDEGTLQRIFDPFFTTKEVREGTGLGLAVVHGIVRAHRGAIDVESRTGIGSTFHIYLPVAATEAENGSEQAAQAPRGAGEVIYIVDDEDTVASFTKFALENKGYRASTVDTAVQCLEMLRANPGACSVLVTDQTMPGMTGTELAMKVREFAPELPIIVMSGYFLKITPQELAEIGKVELLGKPFTTDELAWTVHRALHPEPAVV</sequence>
<organism evidence="13 14">
    <name type="scientific">Opitutus terrae (strain DSM 11246 / JCM 15787 / PB90-1)</name>
    <dbReference type="NCBI Taxonomy" id="452637"/>
    <lineage>
        <taxon>Bacteria</taxon>
        <taxon>Pseudomonadati</taxon>
        <taxon>Verrucomicrobiota</taxon>
        <taxon>Opitutia</taxon>
        <taxon>Opitutales</taxon>
        <taxon>Opitutaceae</taxon>
        <taxon>Opitutus</taxon>
    </lineage>
</organism>
<evidence type="ECO:0000256" key="5">
    <source>
        <dbReference type="ARBA" id="ARBA00022777"/>
    </source>
</evidence>
<evidence type="ECO:0000256" key="1">
    <source>
        <dbReference type="ARBA" id="ARBA00000085"/>
    </source>
</evidence>
<keyword evidence="8" id="KW-0812">Transmembrane</keyword>
<dbReference type="SUPFAM" id="SSF55874">
    <property type="entry name" value="ATPase domain of HSP90 chaperone/DNA topoisomerase II/histidine kinase"/>
    <property type="match status" value="1"/>
</dbReference>
<feature type="domain" description="PAS" evidence="11">
    <location>
        <begin position="315"/>
        <end position="386"/>
    </location>
</feature>
<dbReference type="InterPro" id="IPR036890">
    <property type="entry name" value="HATPase_C_sf"/>
</dbReference>
<dbReference type="PANTHER" id="PTHR43304:SF1">
    <property type="entry name" value="PAC DOMAIN-CONTAINING PROTEIN"/>
    <property type="match status" value="1"/>
</dbReference>
<feature type="transmembrane region" description="Helical" evidence="8">
    <location>
        <begin position="170"/>
        <end position="190"/>
    </location>
</feature>
<dbReference type="eggNOG" id="COG4191">
    <property type="taxonomic scope" value="Bacteria"/>
</dbReference>
<protein>
    <recommendedName>
        <fullName evidence="2">histidine kinase</fullName>
        <ecNumber evidence="2">2.7.13.3</ecNumber>
    </recommendedName>
</protein>
<keyword evidence="8" id="KW-1133">Transmembrane helix</keyword>
<dbReference type="SMART" id="SM00387">
    <property type="entry name" value="HATPase_c"/>
    <property type="match status" value="1"/>
</dbReference>
<dbReference type="InterPro" id="IPR004358">
    <property type="entry name" value="Sig_transdc_His_kin-like_C"/>
</dbReference>
<feature type="domain" description="PAS" evidence="11">
    <location>
        <begin position="442"/>
        <end position="514"/>
    </location>
</feature>
<dbReference type="HOGENOM" id="CLU_258263_0_0_0"/>
<feature type="domain" description="Response regulatory" evidence="10">
    <location>
        <begin position="1219"/>
        <end position="1335"/>
    </location>
</feature>
<dbReference type="SMART" id="SM00086">
    <property type="entry name" value="PAC"/>
    <property type="match status" value="5"/>
</dbReference>
<name>B1ZR09_OPITP</name>
<dbReference type="InterPro" id="IPR005467">
    <property type="entry name" value="His_kinase_dom"/>
</dbReference>
<dbReference type="KEGG" id="ote:Oter_0386"/>
<dbReference type="EMBL" id="CP001032">
    <property type="protein sequence ID" value="ACB73676.1"/>
    <property type="molecule type" value="Genomic_DNA"/>
</dbReference>
<evidence type="ECO:0000256" key="6">
    <source>
        <dbReference type="PROSITE-ProRule" id="PRU00169"/>
    </source>
</evidence>
<dbReference type="Pfam" id="PF00512">
    <property type="entry name" value="HisKA"/>
    <property type="match status" value="1"/>
</dbReference>
<evidence type="ECO:0000313" key="14">
    <source>
        <dbReference type="Proteomes" id="UP000007013"/>
    </source>
</evidence>
<evidence type="ECO:0000313" key="13">
    <source>
        <dbReference type="EMBL" id="ACB73676.1"/>
    </source>
</evidence>
<dbReference type="SMART" id="SM00091">
    <property type="entry name" value="PAS"/>
    <property type="match status" value="4"/>
</dbReference>
<dbReference type="PRINTS" id="PR00344">
    <property type="entry name" value="BCTRLSENSOR"/>
</dbReference>